<dbReference type="NCBIfam" id="TIGR01033">
    <property type="entry name" value="YebC/PmpR family DNA-binding transcriptional regulator"/>
    <property type="match status" value="1"/>
</dbReference>
<dbReference type="InterPro" id="IPR026564">
    <property type="entry name" value="Transcrip_reg_TACO1-like_dom3"/>
</dbReference>
<evidence type="ECO:0000259" key="7">
    <source>
        <dbReference type="Pfam" id="PF20772"/>
    </source>
</evidence>
<evidence type="ECO:0000313" key="9">
    <source>
        <dbReference type="Proteomes" id="UP001320209"/>
    </source>
</evidence>
<comment type="subcellular location">
    <subcellularLocation>
        <location evidence="5">Cytoplasm</location>
    </subcellularLocation>
</comment>
<keyword evidence="9" id="KW-1185">Reference proteome</keyword>
<dbReference type="InterPro" id="IPR002876">
    <property type="entry name" value="Transcrip_reg_TACO1-like"/>
</dbReference>
<dbReference type="Proteomes" id="UP001320209">
    <property type="component" value="Chromosome"/>
</dbReference>
<dbReference type="Pfam" id="PF01709">
    <property type="entry name" value="Transcrip_reg"/>
    <property type="match status" value="1"/>
</dbReference>
<keyword evidence="4 5" id="KW-0804">Transcription</keyword>
<dbReference type="SUPFAM" id="SSF75625">
    <property type="entry name" value="YebC-like"/>
    <property type="match status" value="1"/>
</dbReference>
<gene>
    <name evidence="8" type="ORF">HYD_0300</name>
</gene>
<dbReference type="HAMAP" id="MF_00693">
    <property type="entry name" value="Transcrip_reg_TACO1"/>
    <property type="match status" value="1"/>
</dbReference>
<proteinExistence type="inferred from homology"/>
<evidence type="ECO:0000313" key="8">
    <source>
        <dbReference type="EMBL" id="BDB95897.1"/>
    </source>
</evidence>
<sequence length="241" mass="26756">MAGHSQFKNIMHRKGAQDIKRGKQFTKIIKDIHTAIKEGGSVPESNAKLRTALASARQSNVPKDTIERAIKRACGDGAENSYEDVRYEAKHQDGSAIIIEASTDNRNRTACEVRTIVNKNGGCLTEQNSVSFMFEHLGLIVYSSEHSCDLSAVQLSAIDLGAREIEEKDGEVMVFCEIEEFSLLKNSLEKEFGTPRFAEIVWSPTSTVSLQCDDAAKSFTNMIDLLEDNEDVISVWHNVDI</sequence>
<dbReference type="PANTHER" id="PTHR12532">
    <property type="entry name" value="TRANSLATIONAL ACTIVATOR OF CYTOCHROME C OXIDASE 1"/>
    <property type="match status" value="1"/>
</dbReference>
<dbReference type="InterPro" id="IPR048300">
    <property type="entry name" value="TACO1_YebC-like_2nd/3rd_dom"/>
</dbReference>
<dbReference type="InterPro" id="IPR017856">
    <property type="entry name" value="Integrase-like_N"/>
</dbReference>
<comment type="similarity">
    <text evidence="1 5">Belongs to the TACO1 family.</text>
</comment>
<organism evidence="8 9">
    <name type="scientific">Candidatus Hydrogenosomobacter endosymbioticus</name>
    <dbReference type="NCBI Taxonomy" id="2558174"/>
    <lineage>
        <taxon>Bacteria</taxon>
        <taxon>Pseudomonadati</taxon>
        <taxon>Pseudomonadota</taxon>
        <taxon>Alphaproteobacteria</taxon>
        <taxon>Holosporales</taxon>
        <taxon>Holosporaceae</taxon>
        <taxon>Candidatus Hydrogenosomobacter</taxon>
    </lineage>
</organism>
<dbReference type="InterPro" id="IPR049083">
    <property type="entry name" value="TACO1_YebC_N"/>
</dbReference>
<evidence type="ECO:0000256" key="4">
    <source>
        <dbReference type="ARBA" id="ARBA00023163"/>
    </source>
</evidence>
<keyword evidence="3 5" id="KW-0805">Transcription regulation</keyword>
<feature type="domain" description="TACO1/YebC-like N-terminal" evidence="7">
    <location>
        <begin position="5"/>
        <end position="75"/>
    </location>
</feature>
<feature type="domain" description="TACO1/YebC-like second and third" evidence="6">
    <location>
        <begin position="82"/>
        <end position="239"/>
    </location>
</feature>
<dbReference type="RefSeq" id="WP_236865119.1">
    <property type="nucleotide sequence ID" value="NZ_AP025225.1"/>
</dbReference>
<reference evidence="8" key="1">
    <citation type="submission" date="2021-10" db="EMBL/GenBank/DDBJ databases">
        <title>Genome Sequence of The Candidatus Hydrogeosomobacter endosymbioticus, an Intracellular Bacterial Symbiont of the Anaerobic Ciliate GW7.</title>
        <authorList>
            <person name="Shiohama Y."/>
            <person name="Shinzato N."/>
        </authorList>
    </citation>
    <scope>NUCLEOTIDE SEQUENCE [LARGE SCALE GENOMIC DNA]</scope>
    <source>
        <strain evidence="8">200920</strain>
    </source>
</reference>
<protein>
    <recommendedName>
        <fullName evidence="5">Probable transcriptional regulatory protein HYD_0300</fullName>
    </recommendedName>
</protein>
<evidence type="ECO:0000256" key="3">
    <source>
        <dbReference type="ARBA" id="ARBA00023015"/>
    </source>
</evidence>
<evidence type="ECO:0000256" key="1">
    <source>
        <dbReference type="ARBA" id="ARBA00008724"/>
    </source>
</evidence>
<dbReference type="InterPro" id="IPR029072">
    <property type="entry name" value="YebC-like"/>
</dbReference>
<keyword evidence="5" id="KW-0238">DNA-binding</keyword>
<dbReference type="NCBIfam" id="NF009044">
    <property type="entry name" value="PRK12378.1"/>
    <property type="match status" value="1"/>
</dbReference>
<evidence type="ECO:0000259" key="6">
    <source>
        <dbReference type="Pfam" id="PF01709"/>
    </source>
</evidence>
<dbReference type="Gene3D" id="1.10.10.200">
    <property type="match status" value="1"/>
</dbReference>
<dbReference type="PANTHER" id="PTHR12532:SF11">
    <property type="match status" value="1"/>
</dbReference>
<dbReference type="EMBL" id="AP025225">
    <property type="protein sequence ID" value="BDB95897.1"/>
    <property type="molecule type" value="Genomic_DNA"/>
</dbReference>
<evidence type="ECO:0000256" key="2">
    <source>
        <dbReference type="ARBA" id="ARBA00022490"/>
    </source>
</evidence>
<keyword evidence="2 5" id="KW-0963">Cytoplasm</keyword>
<evidence type="ECO:0000256" key="5">
    <source>
        <dbReference type="HAMAP-Rule" id="MF_00693"/>
    </source>
</evidence>
<dbReference type="NCBIfam" id="NF001030">
    <property type="entry name" value="PRK00110.1"/>
    <property type="match status" value="1"/>
</dbReference>
<accession>A0ABM7V809</accession>
<name>A0ABM7V809_9PROT</name>
<dbReference type="Pfam" id="PF20772">
    <property type="entry name" value="TACO1_YebC_N"/>
    <property type="match status" value="1"/>
</dbReference>
<dbReference type="Gene3D" id="3.30.70.980">
    <property type="match status" value="2"/>
</dbReference>